<evidence type="ECO:0000256" key="3">
    <source>
        <dbReference type="ARBA" id="ARBA00022840"/>
    </source>
</evidence>
<sequence>MTPIKKILVATDFSENASAIYSFTEEIAENFEASVDLIYVIPKPLYLPVDIHAVTLPLDESKEKEFSDKMKAQLDSEMQASIPKENRGKTILKSGNPADEVNACAREGRYDLIMIASRGEGNSIFNKGSVTEKLMRISHVPVWSVLKGNDTGIKSIVVPTDGSAISLEALPLACKLAAKRNAKIDLLSVSKANFTHIMPGDYIPYTHKDDAIKTYILRSLQEYLSEQTSTLQFEEESVSADKNFRLLDEAGNSVEVSIVVKKGDSAHLAIVEYAENNAQMVVMATHGHSKLASMFVGSTTENVFRNIKIPVMTVKPEFVR</sequence>
<dbReference type="GO" id="GO:0005524">
    <property type="term" value="F:ATP binding"/>
    <property type="evidence" value="ECO:0007669"/>
    <property type="project" value="UniProtKB-KW"/>
</dbReference>
<organism evidence="5 6">
    <name type="scientific">Haloflavibacter putidus</name>
    <dbReference type="NCBI Taxonomy" id="2576776"/>
    <lineage>
        <taxon>Bacteria</taxon>
        <taxon>Pseudomonadati</taxon>
        <taxon>Bacteroidota</taxon>
        <taxon>Flavobacteriia</taxon>
        <taxon>Flavobacteriales</taxon>
        <taxon>Flavobacteriaceae</taxon>
        <taxon>Haloflavibacter</taxon>
    </lineage>
</organism>
<dbReference type="CDD" id="cd00293">
    <property type="entry name" value="USP-like"/>
    <property type="match status" value="2"/>
</dbReference>
<keyword evidence="6" id="KW-1185">Reference proteome</keyword>
<dbReference type="InterPro" id="IPR006015">
    <property type="entry name" value="Universal_stress_UspA"/>
</dbReference>
<accession>A0A507ZPA6</accession>
<dbReference type="SUPFAM" id="SSF52402">
    <property type="entry name" value="Adenine nucleotide alpha hydrolases-like"/>
    <property type="match status" value="2"/>
</dbReference>
<evidence type="ECO:0000256" key="1">
    <source>
        <dbReference type="ARBA" id="ARBA00008791"/>
    </source>
</evidence>
<comment type="caution">
    <text evidence="5">The sequence shown here is derived from an EMBL/GenBank/DDBJ whole genome shotgun (WGS) entry which is preliminary data.</text>
</comment>
<comment type="similarity">
    <text evidence="1">Belongs to the universal stress protein A family.</text>
</comment>
<dbReference type="OrthoDB" id="9788959at2"/>
<reference evidence="5 6" key="1">
    <citation type="submission" date="2019-06" db="EMBL/GenBank/DDBJ databases">
        <title>Flavibacter putida gen. nov., sp. nov., a novel marine bacterium of the family Flavobacteriaceae isolated from coastal seawater.</title>
        <authorList>
            <person name="Feng X."/>
        </authorList>
    </citation>
    <scope>NUCLEOTIDE SEQUENCE [LARGE SCALE GENOMIC DNA]</scope>
    <source>
        <strain evidence="5 6">PLHSN227</strain>
    </source>
</reference>
<keyword evidence="2" id="KW-0547">Nucleotide-binding</keyword>
<feature type="domain" description="UspA" evidence="4">
    <location>
        <begin position="153"/>
        <end position="315"/>
    </location>
</feature>
<dbReference type="Proteomes" id="UP000317169">
    <property type="component" value="Unassembled WGS sequence"/>
</dbReference>
<evidence type="ECO:0000259" key="4">
    <source>
        <dbReference type="Pfam" id="PF00582"/>
    </source>
</evidence>
<dbReference type="InterPro" id="IPR014729">
    <property type="entry name" value="Rossmann-like_a/b/a_fold"/>
</dbReference>
<dbReference type="InterPro" id="IPR006016">
    <property type="entry name" value="UspA"/>
</dbReference>
<dbReference type="PRINTS" id="PR01438">
    <property type="entry name" value="UNVRSLSTRESS"/>
</dbReference>
<dbReference type="PANTHER" id="PTHR46268:SF27">
    <property type="entry name" value="UNIVERSAL STRESS PROTEIN RV2623"/>
    <property type="match status" value="1"/>
</dbReference>
<dbReference type="PANTHER" id="PTHR46268">
    <property type="entry name" value="STRESS RESPONSE PROTEIN NHAX"/>
    <property type="match status" value="1"/>
</dbReference>
<evidence type="ECO:0000313" key="6">
    <source>
        <dbReference type="Proteomes" id="UP000317169"/>
    </source>
</evidence>
<proteinExistence type="inferred from homology"/>
<evidence type="ECO:0000313" key="5">
    <source>
        <dbReference type="EMBL" id="TQD38827.1"/>
    </source>
</evidence>
<dbReference type="RefSeq" id="WP_141421685.1">
    <property type="nucleotide sequence ID" value="NZ_VIAR01000006.1"/>
</dbReference>
<gene>
    <name evidence="5" type="ORF">FKR84_07530</name>
</gene>
<name>A0A507ZPA6_9FLAO</name>
<keyword evidence="3" id="KW-0067">ATP-binding</keyword>
<feature type="domain" description="UspA" evidence="4">
    <location>
        <begin position="4"/>
        <end position="143"/>
    </location>
</feature>
<dbReference type="EMBL" id="VIAR01000006">
    <property type="protein sequence ID" value="TQD38827.1"/>
    <property type="molecule type" value="Genomic_DNA"/>
</dbReference>
<dbReference type="Pfam" id="PF00582">
    <property type="entry name" value="Usp"/>
    <property type="match status" value="2"/>
</dbReference>
<evidence type="ECO:0000256" key="2">
    <source>
        <dbReference type="ARBA" id="ARBA00022741"/>
    </source>
</evidence>
<dbReference type="Gene3D" id="3.40.50.620">
    <property type="entry name" value="HUPs"/>
    <property type="match status" value="2"/>
</dbReference>
<dbReference type="AlphaFoldDB" id="A0A507ZPA6"/>
<protein>
    <submittedName>
        <fullName evidence="5">Universal stress protein</fullName>
    </submittedName>
</protein>